<comment type="caution">
    <text evidence="3">The sequence shown here is derived from an EMBL/GenBank/DDBJ whole genome shotgun (WGS) entry which is preliminary data.</text>
</comment>
<evidence type="ECO:0000313" key="12">
    <source>
        <dbReference type="EMBL" id="KAI5318397.1"/>
    </source>
</evidence>
<evidence type="ECO:0000313" key="1">
    <source>
        <dbReference type="EMBL" id="KAI5318386.1"/>
    </source>
</evidence>
<evidence type="ECO:0000313" key="15">
    <source>
        <dbReference type="EMBL" id="KAI5318400.1"/>
    </source>
</evidence>
<dbReference type="EMBL" id="JAJFAZ020000007">
    <property type="protein sequence ID" value="KAI5318390.1"/>
    <property type="molecule type" value="Genomic_DNA"/>
</dbReference>
<evidence type="ECO:0000313" key="4">
    <source>
        <dbReference type="EMBL" id="KAI5318389.1"/>
    </source>
</evidence>
<dbReference type="AlphaFoldDB" id="A0AAD4V5S2"/>
<evidence type="ECO:0000313" key="6">
    <source>
        <dbReference type="EMBL" id="KAI5318391.1"/>
    </source>
</evidence>
<evidence type="ECO:0000313" key="5">
    <source>
        <dbReference type="EMBL" id="KAI5318390.1"/>
    </source>
</evidence>
<dbReference type="EMBL" id="JAJFAZ020000007">
    <property type="protein sequence ID" value="KAI5318391.1"/>
    <property type="molecule type" value="Genomic_DNA"/>
</dbReference>
<sequence length="103" mass="10922">MVAILEATDLDVVSVEVPTRGVDLETALGLVQSKVLEDSCCWDLAGGVALNVPGTVGTIPGPASSPLLEDITMDSLDLFKRIAVTTTFYTLRDEPNFVAQNTL</sequence>
<dbReference type="EMBL" id="JAJFAZ020000007">
    <property type="protein sequence ID" value="KAI5318387.1"/>
    <property type="molecule type" value="Genomic_DNA"/>
</dbReference>
<dbReference type="EMBL" id="JAJFAZ020000007">
    <property type="protein sequence ID" value="KAI5318393.1"/>
    <property type="molecule type" value="Genomic_DNA"/>
</dbReference>
<evidence type="ECO:0000313" key="16">
    <source>
        <dbReference type="Proteomes" id="UP001054821"/>
    </source>
</evidence>
<evidence type="ECO:0000313" key="14">
    <source>
        <dbReference type="EMBL" id="KAI5318399.1"/>
    </source>
</evidence>
<evidence type="ECO:0000313" key="8">
    <source>
        <dbReference type="EMBL" id="KAI5318393.1"/>
    </source>
</evidence>
<evidence type="ECO:0000313" key="11">
    <source>
        <dbReference type="EMBL" id="KAI5318396.1"/>
    </source>
</evidence>
<dbReference type="EMBL" id="JAJFAZ020000007">
    <property type="protein sequence ID" value="KAI5318399.1"/>
    <property type="molecule type" value="Genomic_DNA"/>
</dbReference>
<dbReference type="Proteomes" id="UP001054821">
    <property type="component" value="Chromosome 7"/>
</dbReference>
<proteinExistence type="predicted"/>
<dbReference type="EMBL" id="JAJFAZ020000007">
    <property type="protein sequence ID" value="KAI5318400.1"/>
    <property type="molecule type" value="Genomic_DNA"/>
</dbReference>
<evidence type="ECO:0000313" key="2">
    <source>
        <dbReference type="EMBL" id="KAI5318387.1"/>
    </source>
</evidence>
<dbReference type="EMBL" id="JAJFAZ020000007">
    <property type="protein sequence ID" value="KAI5318396.1"/>
    <property type="molecule type" value="Genomic_DNA"/>
</dbReference>
<protein>
    <submittedName>
        <fullName evidence="3">Uncharacterized protein</fullName>
    </submittedName>
</protein>
<dbReference type="EMBL" id="JAJFAZ020000007">
    <property type="protein sequence ID" value="KAI5318392.1"/>
    <property type="molecule type" value="Genomic_DNA"/>
</dbReference>
<evidence type="ECO:0000313" key="9">
    <source>
        <dbReference type="EMBL" id="KAI5318394.1"/>
    </source>
</evidence>
<dbReference type="EMBL" id="JAJFAZ020000007">
    <property type="protein sequence ID" value="KAI5318394.1"/>
    <property type="molecule type" value="Genomic_DNA"/>
</dbReference>
<gene>
    <name evidence="1" type="ORF">L3X38_038094</name>
    <name evidence="2" type="ORF">L3X38_038095</name>
    <name evidence="3" type="ORF">L3X38_038096</name>
    <name evidence="4" type="ORF">L3X38_038097</name>
    <name evidence="5" type="ORF">L3X38_038098</name>
    <name evidence="6" type="ORF">L3X38_038099</name>
    <name evidence="7" type="ORF">L3X38_038100</name>
    <name evidence="8" type="ORF">L3X38_038101</name>
    <name evidence="9" type="ORF">L3X38_038102</name>
    <name evidence="10" type="ORF">L3X38_038103</name>
    <name evidence="11" type="ORF">L3X38_038104</name>
    <name evidence="12" type="ORF">L3X38_038105</name>
    <name evidence="13" type="ORF">L3X38_038106</name>
    <name evidence="14" type="ORF">L3X38_038107</name>
    <name evidence="15" type="ORF">L3X38_038108</name>
</gene>
<organism evidence="3 16">
    <name type="scientific">Prunus dulcis</name>
    <name type="common">Almond</name>
    <name type="synonym">Amygdalus dulcis</name>
    <dbReference type="NCBI Taxonomy" id="3755"/>
    <lineage>
        <taxon>Eukaryota</taxon>
        <taxon>Viridiplantae</taxon>
        <taxon>Streptophyta</taxon>
        <taxon>Embryophyta</taxon>
        <taxon>Tracheophyta</taxon>
        <taxon>Spermatophyta</taxon>
        <taxon>Magnoliopsida</taxon>
        <taxon>eudicotyledons</taxon>
        <taxon>Gunneridae</taxon>
        <taxon>Pentapetalae</taxon>
        <taxon>rosids</taxon>
        <taxon>fabids</taxon>
        <taxon>Rosales</taxon>
        <taxon>Rosaceae</taxon>
        <taxon>Amygdaloideae</taxon>
        <taxon>Amygdaleae</taxon>
        <taxon>Prunus</taxon>
    </lineage>
</organism>
<dbReference type="EMBL" id="JAJFAZ020000007">
    <property type="protein sequence ID" value="KAI5318398.1"/>
    <property type="molecule type" value="Genomic_DNA"/>
</dbReference>
<dbReference type="EMBL" id="JAJFAZ020000007">
    <property type="protein sequence ID" value="KAI5318389.1"/>
    <property type="molecule type" value="Genomic_DNA"/>
</dbReference>
<name>A0AAD4V5S2_PRUDU</name>
<evidence type="ECO:0000313" key="7">
    <source>
        <dbReference type="EMBL" id="KAI5318392.1"/>
    </source>
</evidence>
<dbReference type="EMBL" id="JAJFAZ020000007">
    <property type="protein sequence ID" value="KAI5318388.1"/>
    <property type="molecule type" value="Genomic_DNA"/>
</dbReference>
<accession>A0AAD4V5S2</accession>
<evidence type="ECO:0000313" key="13">
    <source>
        <dbReference type="EMBL" id="KAI5318398.1"/>
    </source>
</evidence>
<dbReference type="EMBL" id="JAJFAZ020000007">
    <property type="protein sequence ID" value="KAI5318395.1"/>
    <property type="molecule type" value="Genomic_DNA"/>
</dbReference>
<dbReference type="EMBL" id="JAJFAZ020000007">
    <property type="protein sequence ID" value="KAI5318386.1"/>
    <property type="molecule type" value="Genomic_DNA"/>
</dbReference>
<evidence type="ECO:0000313" key="10">
    <source>
        <dbReference type="EMBL" id="KAI5318395.1"/>
    </source>
</evidence>
<reference evidence="3 16" key="1">
    <citation type="journal article" date="2022" name="G3 (Bethesda)">
        <title>Whole-genome sequence and methylome profiling of the almond [Prunus dulcis (Mill.) D.A. Webb] cultivar 'Nonpareil'.</title>
        <authorList>
            <person name="D'Amico-Willman K.M."/>
            <person name="Ouma W.Z."/>
            <person name="Meulia T."/>
            <person name="Sideli G.M."/>
            <person name="Gradziel T.M."/>
            <person name="Fresnedo-Ramirez J."/>
        </authorList>
    </citation>
    <scope>NUCLEOTIDE SEQUENCE [LARGE SCALE GENOMIC DNA]</scope>
    <source>
        <strain evidence="3">Clone GOH B32 T37-40</strain>
        <tissue evidence="6">Leaf</tissue>
    </source>
</reference>
<evidence type="ECO:0000313" key="3">
    <source>
        <dbReference type="EMBL" id="KAI5318388.1"/>
    </source>
</evidence>
<dbReference type="EMBL" id="JAJFAZ020000007">
    <property type="protein sequence ID" value="KAI5318397.1"/>
    <property type="molecule type" value="Genomic_DNA"/>
</dbReference>
<keyword evidence="16" id="KW-1185">Reference proteome</keyword>